<dbReference type="RefSeq" id="WP_277865892.1">
    <property type="nucleotide sequence ID" value="NZ_JAKKUT010000002.1"/>
</dbReference>
<evidence type="ECO:0000313" key="2">
    <source>
        <dbReference type="EMBL" id="MDG2989968.1"/>
    </source>
</evidence>
<protein>
    <submittedName>
        <fullName evidence="2">Uncharacterized protein</fullName>
    </submittedName>
</protein>
<accession>A0ABT6EW46</accession>
<evidence type="ECO:0000313" key="3">
    <source>
        <dbReference type="Proteomes" id="UP001154265"/>
    </source>
</evidence>
<sequence>MKAYFRQVQTVTSSLVSVLAILSLGSAAFARPLTPPWRSVSRSRPAPVSQVSSPSSAQETPSVVALEPKDPLSSPFPLPWNWVEEAHTMACHHNQSFQHTLDSQRYLSPDGTYAASATFELISHPEAHRQQLTSILEITHLASGEQERFESIATVPRDYFNDLPQRGSTEGLIAVLMPIGWSEGGDRLLVRQFQGIFSSDFASDGAWIWERDFGHIATVYPTVDDYDFAVLLGWSSEHRDQVLFHTQLMGNPQGHTWAVDIHGDTLAAQDVRPQLEGYSFNLEW</sequence>
<evidence type="ECO:0000256" key="1">
    <source>
        <dbReference type="SAM" id="MobiDB-lite"/>
    </source>
</evidence>
<feature type="region of interest" description="Disordered" evidence="1">
    <location>
        <begin position="36"/>
        <end position="65"/>
    </location>
</feature>
<gene>
    <name evidence="2" type="ORF">L3556_03325</name>
</gene>
<organism evidence="2 3">
    <name type="scientific">Candidatus Synechococcus calcipolaris G9</name>
    <dbReference type="NCBI Taxonomy" id="1497997"/>
    <lineage>
        <taxon>Bacteria</taxon>
        <taxon>Bacillati</taxon>
        <taxon>Cyanobacteriota</taxon>
        <taxon>Cyanophyceae</taxon>
        <taxon>Synechococcales</taxon>
        <taxon>Synechococcaceae</taxon>
        <taxon>Synechococcus</taxon>
    </lineage>
</organism>
<name>A0ABT6EW46_9SYNE</name>
<reference evidence="2" key="1">
    <citation type="journal article" date="2022" name="Genome Biol. Evol.">
        <title>A New Gene Family Diagnostic for Intracellular Biomineralization of Amorphous Ca Carbonates by Cyanobacteria.</title>
        <authorList>
            <person name="Benzerara K."/>
            <person name="Duprat E."/>
            <person name="Bitard-Feildel T."/>
            <person name="Caumes G."/>
            <person name="Cassier-Chauvat C."/>
            <person name="Chauvat F."/>
            <person name="Dezi M."/>
            <person name="Diop S.I."/>
            <person name="Gaschignard G."/>
            <person name="Gorgen S."/>
            <person name="Gugger M."/>
            <person name="Lopez-Garcia P."/>
            <person name="Millet M."/>
            <person name="Skouri-Panet F."/>
            <person name="Moreira D."/>
            <person name="Callebaut I."/>
        </authorList>
    </citation>
    <scope>NUCLEOTIDE SEQUENCE</scope>
    <source>
        <strain evidence="2">G9</strain>
    </source>
</reference>
<proteinExistence type="predicted"/>
<dbReference type="Proteomes" id="UP001154265">
    <property type="component" value="Unassembled WGS sequence"/>
</dbReference>
<keyword evidence="3" id="KW-1185">Reference proteome</keyword>
<dbReference type="EMBL" id="JAKKUT010000002">
    <property type="protein sequence ID" value="MDG2989968.1"/>
    <property type="molecule type" value="Genomic_DNA"/>
</dbReference>
<reference evidence="2" key="2">
    <citation type="submission" date="2022-01" db="EMBL/GenBank/DDBJ databases">
        <authorList>
            <person name="Zivanovic Y."/>
            <person name="Moreira D."/>
            <person name="Lopez-Garcia P."/>
        </authorList>
    </citation>
    <scope>NUCLEOTIDE SEQUENCE</scope>
    <source>
        <strain evidence="2">G9</strain>
    </source>
</reference>
<feature type="compositionally biased region" description="Low complexity" evidence="1">
    <location>
        <begin position="38"/>
        <end position="58"/>
    </location>
</feature>
<comment type="caution">
    <text evidence="2">The sequence shown here is derived from an EMBL/GenBank/DDBJ whole genome shotgun (WGS) entry which is preliminary data.</text>
</comment>